<dbReference type="EMBL" id="HADW01000841">
    <property type="protein sequence ID" value="SBP02241.1"/>
    <property type="molecule type" value="Transcribed_RNA"/>
</dbReference>
<feature type="compositionally biased region" description="Polar residues" evidence="1">
    <location>
        <begin position="208"/>
        <end position="219"/>
    </location>
</feature>
<sequence length="240" mass="26168">FKPGGDCAAGPSTFDLDEIEASKKVLFDLCPATTQQRIGYKGQHKDANNINLCLKVLNECGENIPRFISHRLEDLLPVTYSSLDVWHLLPRLGQLGAKVRTLKHVAKLQTDVCEEVRPEATEINRCVAALECRFDTTAGAATNMREPGSGPLFQRSVHPEEHCGGMAEELSDVSVAVRGNRAEDTSACCPEALLLDQDRVRVKESDLNMGTTATTSSNPGEAEPPSGSPQWSEVVKKRKP</sequence>
<evidence type="ECO:0000313" key="2">
    <source>
        <dbReference type="EMBL" id="SBP02241.1"/>
    </source>
</evidence>
<proteinExistence type="predicted"/>
<dbReference type="AlphaFoldDB" id="A0A1A7W9N7"/>
<protein>
    <submittedName>
        <fullName evidence="2">Uncharacterized protein</fullName>
    </submittedName>
</protein>
<organism evidence="2">
    <name type="scientific">Iconisemion striatum</name>
    <dbReference type="NCBI Taxonomy" id="60296"/>
    <lineage>
        <taxon>Eukaryota</taxon>
        <taxon>Metazoa</taxon>
        <taxon>Chordata</taxon>
        <taxon>Craniata</taxon>
        <taxon>Vertebrata</taxon>
        <taxon>Euteleostomi</taxon>
        <taxon>Actinopterygii</taxon>
        <taxon>Neopterygii</taxon>
        <taxon>Teleostei</taxon>
        <taxon>Neoteleostei</taxon>
        <taxon>Acanthomorphata</taxon>
        <taxon>Ovalentaria</taxon>
        <taxon>Atherinomorphae</taxon>
        <taxon>Cyprinodontiformes</taxon>
        <taxon>Nothobranchiidae</taxon>
        <taxon>Iconisemion</taxon>
    </lineage>
</organism>
<evidence type="ECO:0000256" key="1">
    <source>
        <dbReference type="SAM" id="MobiDB-lite"/>
    </source>
</evidence>
<feature type="non-terminal residue" evidence="2">
    <location>
        <position position="1"/>
    </location>
</feature>
<name>A0A1A7W9N7_9TELE</name>
<reference evidence="2" key="1">
    <citation type="submission" date="2016-05" db="EMBL/GenBank/DDBJ databases">
        <authorList>
            <person name="Lavstsen T."/>
            <person name="Jespersen J.S."/>
        </authorList>
    </citation>
    <scope>NUCLEOTIDE SEQUENCE</scope>
    <source>
        <tissue evidence="2">Brain</tissue>
    </source>
</reference>
<accession>A0A1A7W9N7</accession>
<gene>
    <name evidence="2" type="primary">CAPTEDRAFT_218181</name>
</gene>
<reference evidence="2" key="2">
    <citation type="submission" date="2016-06" db="EMBL/GenBank/DDBJ databases">
        <title>The genome of a short-lived fish provides insights into sex chromosome evolution and the genetic control of aging.</title>
        <authorList>
            <person name="Reichwald K."/>
            <person name="Felder M."/>
            <person name="Petzold A."/>
            <person name="Koch P."/>
            <person name="Groth M."/>
            <person name="Platzer M."/>
        </authorList>
    </citation>
    <scope>NUCLEOTIDE SEQUENCE</scope>
    <source>
        <tissue evidence="2">Brain</tissue>
    </source>
</reference>
<feature type="region of interest" description="Disordered" evidence="1">
    <location>
        <begin position="200"/>
        <end position="240"/>
    </location>
</feature>